<feature type="active site" evidence="5">
    <location>
        <position position="18"/>
    </location>
</feature>
<dbReference type="InterPro" id="IPR029760">
    <property type="entry name" value="GPX_CS"/>
</dbReference>
<evidence type="ECO:0000313" key="7">
    <source>
        <dbReference type="EMBL" id="CAB3226827.1"/>
    </source>
</evidence>
<evidence type="ECO:0000313" key="8">
    <source>
        <dbReference type="EMBL" id="CAB3254760.1"/>
    </source>
</evidence>
<dbReference type="Gene3D" id="3.40.30.10">
    <property type="entry name" value="Glutaredoxin"/>
    <property type="match status" value="1"/>
</dbReference>
<dbReference type="PANTHER" id="PTHR11592">
    <property type="entry name" value="GLUTATHIONE PEROXIDASE"/>
    <property type="match status" value="1"/>
</dbReference>
<evidence type="ECO:0000256" key="2">
    <source>
        <dbReference type="ARBA" id="ARBA00022559"/>
    </source>
</evidence>
<comment type="similarity">
    <text evidence="1 6">Belongs to the glutathione peroxidase family.</text>
</comment>
<dbReference type="CDD" id="cd00340">
    <property type="entry name" value="GSH_Peroxidase"/>
    <property type="match status" value="1"/>
</dbReference>
<evidence type="ECO:0000256" key="1">
    <source>
        <dbReference type="ARBA" id="ARBA00006926"/>
    </source>
</evidence>
<dbReference type="AlphaFoldDB" id="A0A8S0Z473"/>
<dbReference type="PANTHER" id="PTHR11592:SF134">
    <property type="entry name" value="PHOSPHOLIPID HYDROPEROXIDE GLUTATHIONE PEROXIDASE"/>
    <property type="match status" value="1"/>
</dbReference>
<dbReference type="Proteomes" id="UP000494256">
    <property type="component" value="Unassembled WGS sequence"/>
</dbReference>
<evidence type="ECO:0000313" key="9">
    <source>
        <dbReference type="Proteomes" id="UP000494106"/>
    </source>
</evidence>
<dbReference type="SUPFAM" id="SSF52833">
    <property type="entry name" value="Thioredoxin-like"/>
    <property type="match status" value="1"/>
</dbReference>
<proteinExistence type="inferred from homology"/>
<dbReference type="EMBL" id="CADEBC010000232">
    <property type="protein sequence ID" value="CAB3226827.1"/>
    <property type="molecule type" value="Genomic_DNA"/>
</dbReference>
<evidence type="ECO:0000313" key="10">
    <source>
        <dbReference type="Proteomes" id="UP000494256"/>
    </source>
</evidence>
<dbReference type="EMBL" id="CADEBD010000422">
    <property type="protein sequence ID" value="CAB3254760.1"/>
    <property type="molecule type" value="Genomic_DNA"/>
</dbReference>
<dbReference type="GO" id="GO:0004601">
    <property type="term" value="F:peroxidase activity"/>
    <property type="evidence" value="ECO:0007669"/>
    <property type="project" value="UniProtKB-KW"/>
</dbReference>
<dbReference type="GO" id="GO:0006979">
    <property type="term" value="P:response to oxidative stress"/>
    <property type="evidence" value="ECO:0007669"/>
    <property type="project" value="InterPro"/>
</dbReference>
<keyword evidence="3" id="KW-0712">Selenocysteine</keyword>
<reference evidence="9 10" key="1">
    <citation type="submission" date="2020-04" db="EMBL/GenBank/DDBJ databases">
        <authorList>
            <person name="Wallbank WR R."/>
            <person name="Pardo Diaz C."/>
            <person name="Kozak K."/>
            <person name="Martin S."/>
            <person name="Jiggins C."/>
            <person name="Moest M."/>
            <person name="Warren A I."/>
            <person name="Byers J.R.P. K."/>
            <person name="Montejo-Kovacevich G."/>
            <person name="Yen C E."/>
        </authorList>
    </citation>
    <scope>NUCLEOTIDE SEQUENCE [LARGE SCALE GENOMIC DNA]</scope>
</reference>
<evidence type="ECO:0000256" key="4">
    <source>
        <dbReference type="ARBA" id="ARBA00023002"/>
    </source>
</evidence>
<accession>A0A8S0Z473</accession>
<dbReference type="PROSITE" id="PS51355">
    <property type="entry name" value="GLUTATHIONE_PEROXID_3"/>
    <property type="match status" value="1"/>
</dbReference>
<evidence type="ECO:0000256" key="6">
    <source>
        <dbReference type="RuleBase" id="RU000499"/>
    </source>
</evidence>
<name>A0A8S0Z473_ARCPL</name>
<dbReference type="InterPro" id="IPR036249">
    <property type="entry name" value="Thioredoxin-like_sf"/>
</dbReference>
<keyword evidence="4 6" id="KW-0560">Oxidoreductase</keyword>
<dbReference type="PROSITE" id="PS00763">
    <property type="entry name" value="GLUTATHIONE_PEROXID_2"/>
    <property type="match status" value="1"/>
</dbReference>
<evidence type="ECO:0000256" key="5">
    <source>
        <dbReference type="PIRSR" id="PIRSR000303-1"/>
    </source>
</evidence>
<dbReference type="PRINTS" id="PR01011">
    <property type="entry name" value="GLUTPROXDASE"/>
</dbReference>
<sequence length="141" mass="16178">MCSNPDYRIIHSMHQLTCGLAEVTFKELNELYEKYGEEKGLRILAFPCNQFGNSEPTTSKEIIDLATKIGIKFDLFEKVDVNGDHASPLWKFLKHKLKSDKGNFIKMNFTKFIINTNGVPVERHDAKVMPKDLISSIESLW</sequence>
<protein>
    <recommendedName>
        <fullName evidence="6">Glutathione peroxidase</fullName>
    </recommendedName>
</protein>
<dbReference type="PIRSF" id="PIRSF000303">
    <property type="entry name" value="Glutathion_perox"/>
    <property type="match status" value="1"/>
</dbReference>
<gene>
    <name evidence="8" type="ORF">APLA_LOCUS14918</name>
    <name evidence="7" type="ORF">APLA_LOCUS3105</name>
</gene>
<dbReference type="InterPro" id="IPR000889">
    <property type="entry name" value="Glutathione_peroxidase"/>
</dbReference>
<organism evidence="7 9">
    <name type="scientific">Arctia plantaginis</name>
    <name type="common">Wood tiger moth</name>
    <name type="synonym">Phalaena plantaginis</name>
    <dbReference type="NCBI Taxonomy" id="874455"/>
    <lineage>
        <taxon>Eukaryota</taxon>
        <taxon>Metazoa</taxon>
        <taxon>Ecdysozoa</taxon>
        <taxon>Arthropoda</taxon>
        <taxon>Hexapoda</taxon>
        <taxon>Insecta</taxon>
        <taxon>Pterygota</taxon>
        <taxon>Neoptera</taxon>
        <taxon>Endopterygota</taxon>
        <taxon>Lepidoptera</taxon>
        <taxon>Glossata</taxon>
        <taxon>Ditrysia</taxon>
        <taxon>Noctuoidea</taxon>
        <taxon>Erebidae</taxon>
        <taxon>Arctiinae</taxon>
        <taxon>Arctia</taxon>
    </lineage>
</organism>
<keyword evidence="9" id="KW-1185">Reference proteome</keyword>
<dbReference type="OrthoDB" id="446890at2759"/>
<evidence type="ECO:0000256" key="3">
    <source>
        <dbReference type="ARBA" id="ARBA00022933"/>
    </source>
</evidence>
<dbReference type="Pfam" id="PF00255">
    <property type="entry name" value="GSHPx"/>
    <property type="match status" value="1"/>
</dbReference>
<comment type="caution">
    <text evidence="7">The sequence shown here is derived from an EMBL/GenBank/DDBJ whole genome shotgun (WGS) entry which is preliminary data.</text>
</comment>
<keyword evidence="2 6" id="KW-0575">Peroxidase</keyword>
<dbReference type="Proteomes" id="UP000494106">
    <property type="component" value="Unassembled WGS sequence"/>
</dbReference>